<dbReference type="PIRSF" id="PIRSF006707">
    <property type="entry name" value="MJ1563"/>
    <property type="match status" value="1"/>
</dbReference>
<keyword evidence="1 4" id="KW-0805">Transcription regulation</keyword>
<dbReference type="OrthoDB" id="9791954at2"/>
<evidence type="ECO:0000313" key="6">
    <source>
        <dbReference type="Proteomes" id="UP000253426"/>
    </source>
</evidence>
<dbReference type="GO" id="GO:0003677">
    <property type="term" value="F:DNA binding"/>
    <property type="evidence" value="ECO:0007669"/>
    <property type="project" value="UniProtKB-UniRule"/>
</dbReference>
<keyword evidence="2 4" id="KW-0238">DNA-binding</keyword>
<keyword evidence="3 4" id="KW-0804">Transcription</keyword>
<evidence type="ECO:0000256" key="1">
    <source>
        <dbReference type="ARBA" id="ARBA00023015"/>
    </source>
</evidence>
<organism evidence="5 6">
    <name type="scientific">Roseimicrobium gellanilyticum</name>
    <dbReference type="NCBI Taxonomy" id="748857"/>
    <lineage>
        <taxon>Bacteria</taxon>
        <taxon>Pseudomonadati</taxon>
        <taxon>Verrucomicrobiota</taxon>
        <taxon>Verrucomicrobiia</taxon>
        <taxon>Verrucomicrobiales</taxon>
        <taxon>Verrucomicrobiaceae</taxon>
        <taxon>Roseimicrobium</taxon>
    </lineage>
</organism>
<name>A0A366HV16_9BACT</name>
<dbReference type="EMBL" id="QNRR01000001">
    <property type="protein sequence ID" value="RBP48131.1"/>
    <property type="molecule type" value="Genomic_DNA"/>
</dbReference>
<accession>A0A366HV16</accession>
<comment type="caution">
    <text evidence="5">The sequence shown here is derived from an EMBL/GenBank/DDBJ whole genome shotgun (WGS) entry which is preliminary data.</text>
</comment>
<dbReference type="InterPro" id="IPR036390">
    <property type="entry name" value="WH_DNA-bd_sf"/>
</dbReference>
<keyword evidence="6" id="KW-1185">Reference proteome</keyword>
<sequence>MKSPSPASPPLSWESERRHFIEAGGNSTHAFGLGRMIGRVYALLYLTPEPLSLEEVADQLQVSKASASITLRQLESWQAVLPLNIEGDRRDFYVAQTDFSILLRKGIMPGVRKKLRSAGVQIERTLVTTTSDAGATSSNGGGASSKLTREQMTELRRRLKAAQSFHKRVDNILGSKLLSRFL</sequence>
<proteinExistence type="inferred from homology"/>
<dbReference type="PANTHER" id="PTHR38465:SF1">
    <property type="entry name" value="HTH-TYPE TRANSCRIPTIONAL REGULATOR MJ1563-RELATED"/>
    <property type="match status" value="1"/>
</dbReference>
<dbReference type="SUPFAM" id="SSF46785">
    <property type="entry name" value="Winged helix' DNA-binding domain"/>
    <property type="match status" value="1"/>
</dbReference>
<dbReference type="RefSeq" id="WP_113957005.1">
    <property type="nucleotide sequence ID" value="NZ_QNRR01000001.1"/>
</dbReference>
<reference evidence="5 6" key="1">
    <citation type="submission" date="2018-06" db="EMBL/GenBank/DDBJ databases">
        <title>Genomic Encyclopedia of Type Strains, Phase IV (KMG-IV): sequencing the most valuable type-strain genomes for metagenomic binning, comparative biology and taxonomic classification.</title>
        <authorList>
            <person name="Goeker M."/>
        </authorList>
    </citation>
    <scope>NUCLEOTIDE SEQUENCE [LARGE SCALE GENOMIC DNA]</scope>
    <source>
        <strain evidence="5 6">DSM 25532</strain>
    </source>
</reference>
<dbReference type="Proteomes" id="UP000253426">
    <property type="component" value="Unassembled WGS sequence"/>
</dbReference>
<dbReference type="InterPro" id="IPR052362">
    <property type="entry name" value="HTH-GbsR_regulator"/>
</dbReference>
<evidence type="ECO:0000256" key="2">
    <source>
        <dbReference type="ARBA" id="ARBA00023125"/>
    </source>
</evidence>
<protein>
    <recommendedName>
        <fullName evidence="4">HTH-type transcriptional regulator</fullName>
    </recommendedName>
</protein>
<dbReference type="AlphaFoldDB" id="A0A366HV16"/>
<dbReference type="PANTHER" id="PTHR38465">
    <property type="entry name" value="HTH-TYPE TRANSCRIPTIONAL REGULATOR MJ1563-RELATED"/>
    <property type="match status" value="1"/>
</dbReference>
<comment type="similarity">
    <text evidence="4">Belongs to the GbsR family.</text>
</comment>
<dbReference type="Gene3D" id="1.10.10.10">
    <property type="entry name" value="Winged helix-like DNA-binding domain superfamily/Winged helix DNA-binding domain"/>
    <property type="match status" value="1"/>
</dbReference>
<evidence type="ECO:0000256" key="4">
    <source>
        <dbReference type="PIRNR" id="PIRNR006707"/>
    </source>
</evidence>
<dbReference type="InterPro" id="IPR036388">
    <property type="entry name" value="WH-like_DNA-bd_sf"/>
</dbReference>
<evidence type="ECO:0000256" key="3">
    <source>
        <dbReference type="ARBA" id="ARBA00023163"/>
    </source>
</evidence>
<gene>
    <name evidence="5" type="ORF">DES53_101931</name>
</gene>
<evidence type="ECO:0000313" key="5">
    <source>
        <dbReference type="EMBL" id="RBP48131.1"/>
    </source>
</evidence>
<dbReference type="InterPro" id="IPR026282">
    <property type="entry name" value="MJ1563"/>
</dbReference>